<dbReference type="InterPro" id="IPR000483">
    <property type="entry name" value="Cys-rich_flank_reg_C"/>
</dbReference>
<evidence type="ECO:0000259" key="11">
    <source>
        <dbReference type="PROSITE" id="PS50104"/>
    </source>
</evidence>
<keyword evidence="6 10" id="KW-1133">Transmembrane helix</keyword>
<dbReference type="KEGG" id="der:6541403"/>
<dbReference type="SUPFAM" id="SSF52058">
    <property type="entry name" value="L domain-like"/>
    <property type="match status" value="2"/>
</dbReference>
<feature type="compositionally biased region" description="Polar residues" evidence="9">
    <location>
        <begin position="50"/>
        <end position="64"/>
    </location>
</feature>
<dbReference type="PROSITE" id="PS50104">
    <property type="entry name" value="TIR"/>
    <property type="match status" value="1"/>
</dbReference>
<dbReference type="Gene3D" id="3.40.50.10140">
    <property type="entry name" value="Toll/interleukin-1 receptor homology (TIR) domain"/>
    <property type="match status" value="1"/>
</dbReference>
<organism evidence="12 13">
    <name type="scientific">Drosophila erecta</name>
    <name type="common">Fruit fly</name>
    <dbReference type="NCBI Taxonomy" id="7220"/>
    <lineage>
        <taxon>Eukaryota</taxon>
        <taxon>Metazoa</taxon>
        <taxon>Ecdysozoa</taxon>
        <taxon>Arthropoda</taxon>
        <taxon>Hexapoda</taxon>
        <taxon>Insecta</taxon>
        <taxon>Pterygota</taxon>
        <taxon>Neoptera</taxon>
        <taxon>Endopterygota</taxon>
        <taxon>Diptera</taxon>
        <taxon>Brachycera</taxon>
        <taxon>Muscomorpha</taxon>
        <taxon>Ephydroidea</taxon>
        <taxon>Drosophilidae</taxon>
        <taxon>Drosophila</taxon>
        <taxon>Sophophora</taxon>
    </lineage>
</organism>
<dbReference type="eggNOG" id="KOG4641">
    <property type="taxonomic scope" value="Eukaryota"/>
</dbReference>
<dbReference type="SMART" id="SM00013">
    <property type="entry name" value="LRRNT"/>
    <property type="match status" value="2"/>
</dbReference>
<sequence>MEHSRLWDLRSEVRERRFKWTSDGQRRQPQQQQQQQQQLGWCNNKDDPPNSHQKSKSNNDARNLNSRIRVRDRVRVESGLPGEMRTGGVNCSTGLFYIREDYCEIYCGEFGENGTCSISNNIVTTEDYQMKLVFLVLHIRWTDPVFHKWNIYKIGNETDYELIKISVQGIRSAVDKRIMPGVHYLGLVGIREINGYDIYLSSMLITEADVHYINGPQVVTLKYLYDNPNNSMITNNYIRKTMNSTKQIKIYNPNTYEKSTLTIEENVFHEKYNMSTLTFTGLILEGLTERTFENLTSLRYLFFENVVLKDLSFLRSSTLQRSLRYCILNVENTVDLKSFEQFTNLEIIEVSRYKLFKNLTALICDPYTSHCLFTFGINKVACPSQCNCTYNREKFQLEIDCLLKNLTNIPSLPVPKKGDSALFFQYNLLAELPNNTLEGYKDLKSLDVSYNQLTSLSISQLPERLYHLDIRHNRITTLSPQVVDYLFSVSTFNQFGNKWNIYCDDYHLQDFLWYRDRLLRIVPSKFEAIMEYMEVSSNASYLGNFFVEDKDKLYLEANEDAIIGALGTSNENSNSKLMETLNHVIWLFSGAYDEIILHHLNASCPYRCLCCFERQTGEFLINCQNLTLDLYKITNPESLIVSGHASIQKLHMSQNLLRELPLHLLPENITYLDVRNNFLKYLDDGVVAFLEHRENITKTELSGNPWECNCRAKAFLSFLRRHEPLEYEIVLRRANITQDRCPVDCICCVDSSNSDALTLMIDCSGKKLREIPPLPTPAFGQTTLIFERNNLEKWPSSLLPGLSSVTRFYLANNSLAHIEQLPGKLEHLDISNNNFSALDDRVRVLLQERMSSSQMKLSLFGNPWTCTCEQKDFLQFVKEQAKNIANPSAIQCGDTGRSLLEVEETDICPSVLIYYTSLAVSLLVIALSINVFICFRQPIMIWFYEHEICLSLAVRRELDEDKKYDAFLSFTHKDEELIEEFVDRLENGRHKFRLCFYLRDWLVGESIPDCINQSVKGSRRIIILMTKNFLKSTWGRLEFRLALHATSKDRCKRLIVVLYPDVENFDDLDSELRAYMVLNTYLERNNPNFWNKLMYSMPHAMPLKRSRSDAETKV</sequence>
<dbReference type="PRINTS" id="PR01537">
    <property type="entry name" value="INTRLKN1R1F"/>
</dbReference>
<dbReference type="HOGENOM" id="CLU_464038_0_0_1"/>
<dbReference type="SMART" id="SM00255">
    <property type="entry name" value="TIR"/>
    <property type="match status" value="1"/>
</dbReference>
<dbReference type="InterPro" id="IPR001611">
    <property type="entry name" value="Leu-rich_rpt"/>
</dbReference>
<evidence type="ECO:0000313" key="13">
    <source>
        <dbReference type="Proteomes" id="UP000008711"/>
    </source>
</evidence>
<keyword evidence="13" id="KW-1185">Reference proteome</keyword>
<evidence type="ECO:0000256" key="7">
    <source>
        <dbReference type="ARBA" id="ARBA00023136"/>
    </source>
</evidence>
<dbReference type="InterPro" id="IPR000372">
    <property type="entry name" value="LRRNT"/>
</dbReference>
<feature type="region of interest" description="Disordered" evidence="9">
    <location>
        <begin position="19"/>
        <end position="64"/>
    </location>
</feature>
<dbReference type="PROSITE" id="PS51450">
    <property type="entry name" value="LRR"/>
    <property type="match status" value="1"/>
</dbReference>
<keyword evidence="8" id="KW-0675">Receptor</keyword>
<dbReference type="SMART" id="SM00082">
    <property type="entry name" value="LRRCT"/>
    <property type="match status" value="2"/>
</dbReference>
<dbReference type="InterPro" id="IPR032675">
    <property type="entry name" value="LRR_dom_sf"/>
</dbReference>
<dbReference type="InterPro" id="IPR035897">
    <property type="entry name" value="Toll_tir_struct_dom_sf"/>
</dbReference>
<feature type="non-terminal residue" evidence="12">
    <location>
        <position position="1114"/>
    </location>
</feature>
<keyword evidence="3" id="KW-0433">Leucine-rich repeat</keyword>
<feature type="domain" description="TIR" evidence="11">
    <location>
        <begin position="962"/>
        <end position="1097"/>
    </location>
</feature>
<reference evidence="12 13" key="1">
    <citation type="journal article" date="2007" name="Nature">
        <title>Evolution of genes and genomes on the Drosophila phylogeny.</title>
        <authorList>
            <consortium name="Drosophila 12 Genomes Consortium"/>
            <person name="Clark A.G."/>
            <person name="Eisen M.B."/>
            <person name="Smith D.R."/>
            <person name="Bergman C.M."/>
            <person name="Oliver B."/>
            <person name="Markow T.A."/>
            <person name="Kaufman T.C."/>
            <person name="Kellis M."/>
            <person name="Gelbart W."/>
            <person name="Iyer V.N."/>
            <person name="Pollard D.A."/>
            <person name="Sackton T.B."/>
            <person name="Larracuente A.M."/>
            <person name="Singh N.D."/>
            <person name="Abad J.P."/>
            <person name="Abt D.N."/>
            <person name="Adryan B."/>
            <person name="Aguade M."/>
            <person name="Akashi H."/>
            <person name="Anderson W.W."/>
            <person name="Aquadro C.F."/>
            <person name="Ardell D.H."/>
            <person name="Arguello R."/>
            <person name="Artieri C.G."/>
            <person name="Barbash D.A."/>
            <person name="Barker D."/>
            <person name="Barsanti P."/>
            <person name="Batterham P."/>
            <person name="Batzoglou S."/>
            <person name="Begun D."/>
            <person name="Bhutkar A."/>
            <person name="Blanco E."/>
            <person name="Bosak S.A."/>
            <person name="Bradley R.K."/>
            <person name="Brand A.D."/>
            <person name="Brent M.R."/>
            <person name="Brooks A.N."/>
            <person name="Brown R.H."/>
            <person name="Butlin R.K."/>
            <person name="Caggese C."/>
            <person name="Calvi B.R."/>
            <person name="Bernardo de Carvalho A."/>
            <person name="Caspi A."/>
            <person name="Castrezana S."/>
            <person name="Celniker S.E."/>
            <person name="Chang J.L."/>
            <person name="Chapple C."/>
            <person name="Chatterji S."/>
            <person name="Chinwalla A."/>
            <person name="Civetta A."/>
            <person name="Clifton S.W."/>
            <person name="Comeron J.M."/>
            <person name="Costello J.C."/>
            <person name="Coyne J.A."/>
            <person name="Daub J."/>
            <person name="David R.G."/>
            <person name="Delcher A.L."/>
            <person name="Delehaunty K."/>
            <person name="Do C.B."/>
            <person name="Ebling H."/>
            <person name="Edwards K."/>
            <person name="Eickbush T."/>
            <person name="Evans J.D."/>
            <person name="Filipski A."/>
            <person name="Findeiss S."/>
            <person name="Freyhult E."/>
            <person name="Fulton L."/>
            <person name="Fulton R."/>
            <person name="Garcia A.C."/>
            <person name="Gardiner A."/>
            <person name="Garfield D.A."/>
            <person name="Garvin B.E."/>
            <person name="Gibson G."/>
            <person name="Gilbert D."/>
            <person name="Gnerre S."/>
            <person name="Godfrey J."/>
            <person name="Good R."/>
            <person name="Gotea V."/>
            <person name="Gravely B."/>
            <person name="Greenberg A.J."/>
            <person name="Griffiths-Jones S."/>
            <person name="Gross S."/>
            <person name="Guigo R."/>
            <person name="Gustafson E.A."/>
            <person name="Haerty W."/>
            <person name="Hahn M.W."/>
            <person name="Halligan D.L."/>
            <person name="Halpern A.L."/>
            <person name="Halter G.M."/>
            <person name="Han M.V."/>
            <person name="Heger A."/>
            <person name="Hillier L."/>
            <person name="Hinrichs A.S."/>
            <person name="Holmes I."/>
            <person name="Hoskins R.A."/>
            <person name="Hubisz M.J."/>
            <person name="Hultmark D."/>
            <person name="Huntley M.A."/>
            <person name="Jaffe D.B."/>
            <person name="Jagadeeshan S."/>
            <person name="Jeck W.R."/>
            <person name="Johnson J."/>
            <person name="Jones C.D."/>
            <person name="Jordan W.C."/>
            <person name="Karpen G.H."/>
            <person name="Kataoka E."/>
            <person name="Keightley P.D."/>
            <person name="Kheradpour P."/>
            <person name="Kirkness E.F."/>
            <person name="Koerich L.B."/>
            <person name="Kristiansen K."/>
            <person name="Kudrna D."/>
            <person name="Kulathinal R.J."/>
            <person name="Kumar S."/>
            <person name="Kwok R."/>
            <person name="Lander E."/>
            <person name="Langley C.H."/>
            <person name="Lapoint R."/>
            <person name="Lazzaro B.P."/>
            <person name="Lee S.J."/>
            <person name="Levesque L."/>
            <person name="Li R."/>
            <person name="Lin C.F."/>
            <person name="Lin M.F."/>
            <person name="Lindblad-Toh K."/>
            <person name="Llopart A."/>
            <person name="Long M."/>
            <person name="Low L."/>
            <person name="Lozovsky E."/>
            <person name="Lu J."/>
            <person name="Luo M."/>
            <person name="Machado C.A."/>
            <person name="Makalowski W."/>
            <person name="Marzo M."/>
            <person name="Matsuda M."/>
            <person name="Matzkin L."/>
            <person name="McAllister B."/>
            <person name="McBride C.S."/>
            <person name="McKernan B."/>
            <person name="McKernan K."/>
            <person name="Mendez-Lago M."/>
            <person name="Minx P."/>
            <person name="Mollenhauer M.U."/>
            <person name="Montooth K."/>
            <person name="Mount S.M."/>
            <person name="Mu X."/>
            <person name="Myers E."/>
            <person name="Negre B."/>
            <person name="Newfeld S."/>
            <person name="Nielsen R."/>
            <person name="Noor M.A."/>
            <person name="O'Grady P."/>
            <person name="Pachter L."/>
            <person name="Papaceit M."/>
            <person name="Parisi M.J."/>
            <person name="Parisi M."/>
            <person name="Parts L."/>
            <person name="Pedersen J.S."/>
            <person name="Pesole G."/>
            <person name="Phillippy A.M."/>
            <person name="Ponting C.P."/>
            <person name="Pop M."/>
            <person name="Porcelli D."/>
            <person name="Powell J.R."/>
            <person name="Prohaska S."/>
            <person name="Pruitt K."/>
            <person name="Puig M."/>
            <person name="Quesneville H."/>
            <person name="Ram K.R."/>
            <person name="Rand D."/>
            <person name="Rasmussen M.D."/>
            <person name="Reed L.K."/>
            <person name="Reenan R."/>
            <person name="Reily A."/>
            <person name="Remington K.A."/>
            <person name="Rieger T.T."/>
            <person name="Ritchie M.G."/>
            <person name="Robin C."/>
            <person name="Rogers Y.H."/>
            <person name="Rohde C."/>
            <person name="Rozas J."/>
            <person name="Rubenfield M.J."/>
            <person name="Ruiz A."/>
            <person name="Russo S."/>
            <person name="Salzberg S.L."/>
            <person name="Sanchez-Gracia A."/>
            <person name="Saranga D.J."/>
            <person name="Sato H."/>
            <person name="Schaeffer S.W."/>
            <person name="Schatz M.C."/>
            <person name="Schlenke T."/>
            <person name="Schwartz R."/>
            <person name="Segarra C."/>
            <person name="Singh R.S."/>
            <person name="Sirot L."/>
            <person name="Sirota M."/>
            <person name="Sisneros N.B."/>
            <person name="Smith C.D."/>
            <person name="Smith T.F."/>
            <person name="Spieth J."/>
            <person name="Stage D.E."/>
            <person name="Stark A."/>
            <person name="Stephan W."/>
            <person name="Strausberg R.L."/>
            <person name="Strempel S."/>
            <person name="Sturgill D."/>
            <person name="Sutton G."/>
            <person name="Sutton G.G."/>
            <person name="Tao W."/>
            <person name="Teichmann S."/>
            <person name="Tobari Y.N."/>
            <person name="Tomimura Y."/>
            <person name="Tsolas J.M."/>
            <person name="Valente V.L."/>
            <person name="Venter E."/>
            <person name="Venter J.C."/>
            <person name="Vicario S."/>
            <person name="Vieira F.G."/>
            <person name="Vilella A.J."/>
            <person name="Villasante A."/>
            <person name="Walenz B."/>
            <person name="Wang J."/>
            <person name="Wasserman M."/>
            <person name="Watts T."/>
            <person name="Wilson D."/>
            <person name="Wilson R.K."/>
            <person name="Wing R.A."/>
            <person name="Wolfner M.F."/>
            <person name="Wong A."/>
            <person name="Wong G.K."/>
            <person name="Wu C.I."/>
            <person name="Wu G."/>
            <person name="Yamamoto D."/>
            <person name="Yang H.P."/>
            <person name="Yang S.P."/>
            <person name="Yorke J.A."/>
            <person name="Yoshida K."/>
            <person name="Zdobnov E."/>
            <person name="Zhang P."/>
            <person name="Zhang Y."/>
            <person name="Zimin A.V."/>
            <person name="Baldwin J."/>
            <person name="Abdouelleil A."/>
            <person name="Abdulkadir J."/>
            <person name="Abebe A."/>
            <person name="Abera B."/>
            <person name="Abreu J."/>
            <person name="Acer S.C."/>
            <person name="Aftuck L."/>
            <person name="Alexander A."/>
            <person name="An P."/>
            <person name="Anderson E."/>
            <person name="Anderson S."/>
            <person name="Arachi H."/>
            <person name="Azer M."/>
            <person name="Bachantsang P."/>
            <person name="Barry A."/>
            <person name="Bayul T."/>
            <person name="Berlin A."/>
            <person name="Bessette D."/>
            <person name="Bloom T."/>
            <person name="Blye J."/>
            <person name="Boguslavskiy L."/>
            <person name="Bonnet C."/>
            <person name="Boukhgalter B."/>
            <person name="Bourzgui I."/>
            <person name="Brown A."/>
            <person name="Cahill P."/>
            <person name="Channer S."/>
            <person name="Cheshatsang Y."/>
            <person name="Chuda L."/>
            <person name="Citroen M."/>
            <person name="Collymore A."/>
            <person name="Cooke P."/>
            <person name="Costello M."/>
            <person name="D'Aco K."/>
            <person name="Daza R."/>
            <person name="De Haan G."/>
            <person name="DeGray S."/>
            <person name="DeMaso C."/>
            <person name="Dhargay N."/>
            <person name="Dooley K."/>
            <person name="Dooley E."/>
            <person name="Doricent M."/>
            <person name="Dorje P."/>
            <person name="Dorjee K."/>
            <person name="Dupes A."/>
            <person name="Elong R."/>
            <person name="Falk J."/>
            <person name="Farina A."/>
            <person name="Faro S."/>
            <person name="Ferguson D."/>
            <person name="Fisher S."/>
            <person name="Foley C.D."/>
            <person name="Franke A."/>
            <person name="Friedrich D."/>
            <person name="Gadbois L."/>
            <person name="Gearin G."/>
            <person name="Gearin C.R."/>
            <person name="Giannoukos G."/>
            <person name="Goode T."/>
            <person name="Graham J."/>
            <person name="Grandbois E."/>
            <person name="Grewal S."/>
            <person name="Gyaltsen K."/>
            <person name="Hafez N."/>
            <person name="Hagos B."/>
            <person name="Hall J."/>
            <person name="Henson C."/>
            <person name="Hollinger A."/>
            <person name="Honan T."/>
            <person name="Huard M.D."/>
            <person name="Hughes L."/>
            <person name="Hurhula B."/>
            <person name="Husby M.E."/>
            <person name="Kamat A."/>
            <person name="Kanga B."/>
            <person name="Kashin S."/>
            <person name="Khazanovich D."/>
            <person name="Kisner P."/>
            <person name="Lance K."/>
            <person name="Lara M."/>
            <person name="Lee W."/>
            <person name="Lennon N."/>
            <person name="Letendre F."/>
            <person name="LeVine R."/>
            <person name="Lipovsky A."/>
            <person name="Liu X."/>
            <person name="Liu J."/>
            <person name="Liu S."/>
            <person name="Lokyitsang T."/>
            <person name="Lokyitsang Y."/>
            <person name="Lubonja R."/>
            <person name="Lui A."/>
            <person name="MacDonald P."/>
            <person name="Magnisalis V."/>
            <person name="Maru K."/>
            <person name="Matthews C."/>
            <person name="McCusker W."/>
            <person name="McDonough S."/>
            <person name="Mehta T."/>
            <person name="Meldrim J."/>
            <person name="Meneus L."/>
            <person name="Mihai O."/>
            <person name="Mihalev A."/>
            <person name="Mihova T."/>
            <person name="Mittelman R."/>
            <person name="Mlenga V."/>
            <person name="Montmayeur A."/>
            <person name="Mulrain L."/>
            <person name="Navidi A."/>
            <person name="Naylor J."/>
            <person name="Negash T."/>
            <person name="Nguyen T."/>
            <person name="Nguyen N."/>
            <person name="Nicol R."/>
            <person name="Norbu C."/>
            <person name="Norbu N."/>
            <person name="Novod N."/>
            <person name="O'Neill B."/>
            <person name="Osman S."/>
            <person name="Markiewicz E."/>
            <person name="Oyono O.L."/>
            <person name="Patti C."/>
            <person name="Phunkhang P."/>
            <person name="Pierre F."/>
            <person name="Priest M."/>
            <person name="Raghuraman S."/>
            <person name="Rege F."/>
            <person name="Reyes R."/>
            <person name="Rise C."/>
            <person name="Rogov P."/>
            <person name="Ross K."/>
            <person name="Ryan E."/>
            <person name="Settipalli S."/>
            <person name="Shea T."/>
            <person name="Sherpa N."/>
            <person name="Shi L."/>
            <person name="Shih D."/>
            <person name="Sparrow T."/>
            <person name="Spaulding J."/>
            <person name="Stalker J."/>
            <person name="Stange-Thomann N."/>
            <person name="Stavropoulos S."/>
            <person name="Stone C."/>
            <person name="Strader C."/>
            <person name="Tesfaye S."/>
            <person name="Thomson T."/>
            <person name="Thoulutsang Y."/>
            <person name="Thoulutsang D."/>
            <person name="Topham K."/>
            <person name="Topping I."/>
            <person name="Tsamla T."/>
            <person name="Vassiliev H."/>
            <person name="Vo A."/>
            <person name="Wangchuk T."/>
            <person name="Wangdi T."/>
            <person name="Weiand M."/>
            <person name="Wilkinson J."/>
            <person name="Wilson A."/>
            <person name="Yadav S."/>
            <person name="Young G."/>
            <person name="Yu Q."/>
            <person name="Zembek L."/>
            <person name="Zhong D."/>
            <person name="Zimmer A."/>
            <person name="Zwirko Z."/>
            <person name="Jaffe D.B."/>
            <person name="Alvarez P."/>
            <person name="Brockman W."/>
            <person name="Butler J."/>
            <person name="Chin C."/>
            <person name="Gnerre S."/>
            <person name="Grabherr M."/>
            <person name="Kleber M."/>
            <person name="Mauceli E."/>
            <person name="MacCallum I."/>
        </authorList>
    </citation>
    <scope>NUCLEOTIDE SEQUENCE [LARGE SCALE GENOMIC DNA]</scope>
    <source>
        <strain evidence="12 13">TSC#14021-0224.01</strain>
    </source>
</reference>
<evidence type="ECO:0000256" key="10">
    <source>
        <dbReference type="SAM" id="Phobius"/>
    </source>
</evidence>
<proteinExistence type="inferred from homology"/>
<dbReference type="EMBL" id="CH954177">
    <property type="protein sequence ID" value="EDV58333.2"/>
    <property type="molecule type" value="Genomic_DNA"/>
</dbReference>
<name>B3N7X2_DROER</name>
<dbReference type="SUPFAM" id="SSF52200">
    <property type="entry name" value="Toll/Interleukin receptor TIR domain"/>
    <property type="match status" value="1"/>
</dbReference>
<dbReference type="InterPro" id="IPR000157">
    <property type="entry name" value="TIR_dom"/>
</dbReference>
<dbReference type="PANTHER" id="PTHR24365:SF530">
    <property type="entry name" value="MSTPROX-RELATED"/>
    <property type="match status" value="1"/>
</dbReference>
<keyword evidence="5" id="KW-0732">Signal</keyword>
<dbReference type="PANTHER" id="PTHR24365">
    <property type="entry name" value="TOLL-LIKE RECEPTOR"/>
    <property type="match status" value="1"/>
</dbReference>
<evidence type="ECO:0000256" key="6">
    <source>
        <dbReference type="ARBA" id="ARBA00022989"/>
    </source>
</evidence>
<evidence type="ECO:0000256" key="4">
    <source>
        <dbReference type="ARBA" id="ARBA00022692"/>
    </source>
</evidence>
<dbReference type="Proteomes" id="UP000008711">
    <property type="component" value="Unassembled WGS sequence"/>
</dbReference>
<comment type="subcellular location">
    <subcellularLocation>
        <location evidence="1">Membrane</location>
        <topology evidence="1">Single-pass membrane protein</topology>
    </subcellularLocation>
</comment>
<keyword evidence="4 10" id="KW-0812">Transmembrane</keyword>
<dbReference type="OrthoDB" id="1421090at2759"/>
<dbReference type="GO" id="GO:0005886">
    <property type="term" value="C:plasma membrane"/>
    <property type="evidence" value="ECO:0007669"/>
    <property type="project" value="TreeGrafter"/>
</dbReference>
<evidence type="ECO:0000256" key="3">
    <source>
        <dbReference type="ARBA" id="ARBA00022614"/>
    </source>
</evidence>
<keyword evidence="7 10" id="KW-0472">Membrane</keyword>
<evidence type="ECO:0000256" key="9">
    <source>
        <dbReference type="SAM" id="MobiDB-lite"/>
    </source>
</evidence>
<dbReference type="FunFam" id="3.80.10.10:FF:000727">
    <property type="entry name" value="Toll-like protein"/>
    <property type="match status" value="1"/>
</dbReference>
<dbReference type="GO" id="GO:0007165">
    <property type="term" value="P:signal transduction"/>
    <property type="evidence" value="ECO:0007669"/>
    <property type="project" value="InterPro"/>
</dbReference>
<dbReference type="Gene3D" id="3.80.10.10">
    <property type="entry name" value="Ribonuclease Inhibitor"/>
    <property type="match status" value="3"/>
</dbReference>
<dbReference type="AlphaFoldDB" id="B3N7X2"/>
<gene>
    <name evidence="12" type="primary">Dere\GG25330</name>
    <name evidence="12" type="synonym">dere_GLEANR_9973</name>
    <name evidence="12" type="synonym">GG25330</name>
    <name evidence="12" type="ORF">Dere_GG25330</name>
</gene>
<dbReference type="Pfam" id="PF13676">
    <property type="entry name" value="TIR_2"/>
    <property type="match status" value="1"/>
</dbReference>
<evidence type="ECO:0000256" key="5">
    <source>
        <dbReference type="ARBA" id="ARBA00022729"/>
    </source>
</evidence>
<reference evidence="12 13" key="2">
    <citation type="journal article" date="2008" name="Bioinformatics">
        <title>Assembly reconciliation.</title>
        <authorList>
            <person name="Zimin A.V."/>
            <person name="Smith D.R."/>
            <person name="Sutton G."/>
            <person name="Yorke J.A."/>
        </authorList>
    </citation>
    <scope>NUCLEOTIDE SEQUENCE [LARGE SCALE GENOMIC DNA]</scope>
    <source>
        <strain evidence="12 13">TSC#14021-0224.01</strain>
    </source>
</reference>
<feature type="compositionally biased region" description="Low complexity" evidence="9">
    <location>
        <begin position="27"/>
        <end position="38"/>
    </location>
</feature>
<protein>
    <recommendedName>
        <fullName evidence="11">TIR domain-containing protein</fullName>
    </recommendedName>
</protein>
<evidence type="ECO:0000256" key="1">
    <source>
        <dbReference type="ARBA" id="ARBA00004167"/>
    </source>
</evidence>
<dbReference type="GO" id="GO:0038023">
    <property type="term" value="F:signaling receptor activity"/>
    <property type="evidence" value="ECO:0007669"/>
    <property type="project" value="TreeGrafter"/>
</dbReference>
<evidence type="ECO:0000313" key="12">
    <source>
        <dbReference type="EMBL" id="EDV58333.2"/>
    </source>
</evidence>
<evidence type="ECO:0000256" key="8">
    <source>
        <dbReference type="ARBA" id="ARBA00023170"/>
    </source>
</evidence>
<comment type="similarity">
    <text evidence="2">Belongs to the Toll-like receptor family.</text>
</comment>
<feature type="transmembrane region" description="Helical" evidence="10">
    <location>
        <begin position="912"/>
        <end position="935"/>
    </location>
</feature>
<accession>B3N7X2</accession>
<dbReference type="SMART" id="SM00364">
    <property type="entry name" value="LRR_BAC"/>
    <property type="match status" value="5"/>
</dbReference>
<evidence type="ECO:0000256" key="2">
    <source>
        <dbReference type="ARBA" id="ARBA00009634"/>
    </source>
</evidence>